<dbReference type="Pfam" id="PF07647">
    <property type="entry name" value="SAM_2"/>
    <property type="match status" value="1"/>
</dbReference>
<dbReference type="SMART" id="SM00454">
    <property type="entry name" value="SAM"/>
    <property type="match status" value="1"/>
</dbReference>
<keyword evidence="11 18" id="KW-0067">ATP-binding</keyword>
<feature type="disulfide bond" evidence="19">
    <location>
        <begin position="115"/>
        <end position="127"/>
    </location>
</feature>
<dbReference type="Gene3D" id="3.30.200.20">
    <property type="entry name" value="Phosphorylase Kinase, domain 1"/>
    <property type="match status" value="1"/>
</dbReference>
<dbReference type="PROSITE" id="PS50105">
    <property type="entry name" value="SAM_DOMAIN"/>
    <property type="match status" value="1"/>
</dbReference>
<comment type="caution">
    <text evidence="27">The sequence shown here is derived from an EMBL/GenBank/DDBJ whole genome shotgun (WGS) entry which is preliminary data.</text>
</comment>
<dbReference type="Gene3D" id="2.60.120.260">
    <property type="entry name" value="Galactose-binding domain-like"/>
    <property type="match status" value="1"/>
</dbReference>
<dbReference type="InterPro" id="IPR008266">
    <property type="entry name" value="Tyr_kinase_AS"/>
</dbReference>
<keyword evidence="28" id="KW-1185">Reference proteome</keyword>
<evidence type="ECO:0000256" key="20">
    <source>
        <dbReference type="PROSITE-ProRule" id="PRU10141"/>
    </source>
</evidence>
<name>A0A267GZZ8_9PLAT</name>
<dbReference type="SUPFAM" id="SSF49785">
    <property type="entry name" value="Galactose-binding domain-like"/>
    <property type="match status" value="1"/>
</dbReference>
<keyword evidence="7 22" id="KW-0732">Signal</keyword>
<gene>
    <name evidence="27" type="ORF">BOX15_Mlig002095g1</name>
</gene>
<dbReference type="PRINTS" id="PR00109">
    <property type="entry name" value="TYRKINASE"/>
</dbReference>
<dbReference type="SUPFAM" id="SSF57184">
    <property type="entry name" value="Growth factor receptor domain"/>
    <property type="match status" value="1"/>
</dbReference>
<feature type="domain" description="Eph LBD" evidence="26">
    <location>
        <begin position="37"/>
        <end position="220"/>
    </location>
</feature>
<organism evidence="27 28">
    <name type="scientific">Macrostomum lignano</name>
    <dbReference type="NCBI Taxonomy" id="282301"/>
    <lineage>
        <taxon>Eukaryota</taxon>
        <taxon>Metazoa</taxon>
        <taxon>Spiralia</taxon>
        <taxon>Lophotrochozoa</taxon>
        <taxon>Platyhelminthes</taxon>
        <taxon>Rhabditophora</taxon>
        <taxon>Macrostomorpha</taxon>
        <taxon>Macrostomida</taxon>
        <taxon>Macrostomidae</taxon>
        <taxon>Macrostomum</taxon>
    </lineage>
</organism>
<keyword evidence="9 18" id="KW-0547">Nucleotide-binding</keyword>
<feature type="non-terminal residue" evidence="27">
    <location>
        <position position="1"/>
    </location>
</feature>
<evidence type="ECO:0000256" key="22">
    <source>
        <dbReference type="SAM" id="SignalP"/>
    </source>
</evidence>
<accession>A0A267GZZ8</accession>
<dbReference type="FunFam" id="3.30.200.20:FF:000143">
    <property type="entry name" value="Ephrin type-B receptor 6"/>
    <property type="match status" value="1"/>
</dbReference>
<keyword evidence="3" id="KW-1003">Cell membrane</keyword>
<dbReference type="InterPro" id="IPR001660">
    <property type="entry name" value="SAM"/>
</dbReference>
<feature type="domain" description="Protein kinase" evidence="23">
    <location>
        <begin position="677"/>
        <end position="954"/>
    </location>
</feature>
<dbReference type="InterPro" id="IPR020635">
    <property type="entry name" value="Tyr_kinase_cat_dom"/>
</dbReference>
<dbReference type="InterPro" id="IPR008979">
    <property type="entry name" value="Galactose-bd-like_sf"/>
</dbReference>
<dbReference type="AlphaFoldDB" id="A0A267GZZ8"/>
<evidence type="ECO:0000256" key="8">
    <source>
        <dbReference type="ARBA" id="ARBA00022737"/>
    </source>
</evidence>
<feature type="chain" id="PRO_5012582858" description="receptor protein-tyrosine kinase" evidence="22">
    <location>
        <begin position="25"/>
        <end position="1056"/>
    </location>
</feature>
<dbReference type="SMART" id="SM00219">
    <property type="entry name" value="TyrKc"/>
    <property type="match status" value="1"/>
</dbReference>
<dbReference type="PROSITE" id="PS00109">
    <property type="entry name" value="PROTEIN_KINASE_TYR"/>
    <property type="match status" value="1"/>
</dbReference>
<evidence type="ECO:0000313" key="27">
    <source>
        <dbReference type="EMBL" id="PAA91606.1"/>
    </source>
</evidence>
<sequence length="1056" mass="115043">KQSHSNSCFVRLLLLIAIVKQVRAVDTSDATRSGNKTLLDTYSDNDGKWAGWESVLYNGLGWVSSNSPMVGGRFTYSVCQVGLNGSAVFMLRSPYINADDAKRVTVKLRFTSRSCTAYPNREVYIRCKETLDLMVLQSDRPLNGSDLHESKFTKLSTVAPSITFTTVSNNPEELAKTVNTNYYTLDVVKKGFYIGLRDTGSCMAMMQVEIYYNYCPRVVLKLAEYARTPSPTSGELIRVNGSCAPNSQLMPGAARPTLLCRHTGEWFGIDVATAGDFCRCAAGYAKLNDSLCKACPSGYFKPMAANSPCRACPEHTVSGSAATQCDCQSGYYRNLAVDRPETACSKPPTAPKDALVLENNPNRVVLSWSPPEYTGGRNDTRYVIECVDCGGARLVYEPASSLTDRQVTVRGLQPETAYTFRIFALNGVSEVAMATKLAWKSVSLRTGAATPSKPSSITVKIESSASVRVSWSSSDTLGGGGATEYELKFGEQLDPTKSTSYYTAADEYLLTGLTQGVTYMLQIRARNSYGWGEFSDAVSINTLIPSRPENLGGTGATDSGAGNGAGNGANVNIIIGAVVAVLLCLVIVLTMIILMSRRGHLLPFGRKLMTGDKASQGGANSGGAASSALDCNMLPYSNIPLGLHLPQHLKSYVDPHTYEDPSLALQEFAKEIDASWIAIESVLGGGEFGDVCKGLLTAPGREPQSVAVKTLKPGASDKNKLDFLTEASIMGQFDDPNVIYLEGVVTRSHPNMIVTEYMANGSLDVFLRAHDGQLSCHQLVGMLRGVCSGMRYLSDLGYIHRDLAARNILVSQQLVCKVADFGLSREVVDNLGGNGVGGGTGVGGDGLGGTYTTRGGKIPIRWTAPEAIHFRKFTSATDVWSFGIVMWEVMSFGERPYWNWTNQDVIAAVENGYRLPPPMDCPESVHLLMLDCWKWDRTERPKFPALVRALDRLLHQPELLTCQRARPIYEPPTQSIPGRRYASLRQWLTNLRLERYADAFYQYGVHSMELVPRLTSTDLAAMGISSAAHQKRLLGAIEKLQLHVYEATPYSDGYLV</sequence>
<dbReference type="GO" id="GO:0030425">
    <property type="term" value="C:dendrite"/>
    <property type="evidence" value="ECO:0007669"/>
    <property type="project" value="TreeGrafter"/>
</dbReference>
<dbReference type="Gene3D" id="1.10.510.10">
    <property type="entry name" value="Transferase(Phosphotransferase) domain 1"/>
    <property type="match status" value="1"/>
</dbReference>
<dbReference type="Gene3D" id="1.10.150.50">
    <property type="entry name" value="Transcription Factor, Ets-1"/>
    <property type="match status" value="1"/>
</dbReference>
<dbReference type="InterPro" id="IPR000719">
    <property type="entry name" value="Prot_kinase_dom"/>
</dbReference>
<dbReference type="Pfam" id="PF25599">
    <property type="entry name" value="Ephrin_CRD"/>
    <property type="match status" value="1"/>
</dbReference>
<dbReference type="PANTHER" id="PTHR46877:SF14">
    <property type="entry name" value="RECEPTOR PROTEIN-TYROSINE KINASE"/>
    <property type="match status" value="1"/>
</dbReference>
<dbReference type="InterPro" id="IPR027936">
    <property type="entry name" value="Eph_TM"/>
</dbReference>
<feature type="domain" description="SAM" evidence="24">
    <location>
        <begin position="979"/>
        <end position="1043"/>
    </location>
</feature>
<dbReference type="InterPro" id="IPR013761">
    <property type="entry name" value="SAM/pointed_sf"/>
</dbReference>
<evidence type="ECO:0000256" key="7">
    <source>
        <dbReference type="ARBA" id="ARBA00022729"/>
    </source>
</evidence>
<dbReference type="Proteomes" id="UP000215902">
    <property type="component" value="Unassembled WGS sequence"/>
</dbReference>
<dbReference type="InterPro" id="IPR017441">
    <property type="entry name" value="Protein_kinase_ATP_BS"/>
</dbReference>
<feature type="binding site" evidence="18">
    <location>
        <begin position="683"/>
        <end position="691"/>
    </location>
    <ligand>
        <name>ATP</name>
        <dbReference type="ChEBI" id="CHEBI:30616"/>
    </ligand>
</feature>
<dbReference type="InterPro" id="IPR011009">
    <property type="entry name" value="Kinase-like_dom_sf"/>
</dbReference>
<keyword evidence="14" id="KW-0829">Tyrosine-protein kinase</keyword>
<evidence type="ECO:0000256" key="6">
    <source>
        <dbReference type="ARBA" id="ARBA00022692"/>
    </source>
</evidence>
<evidence type="ECO:0000256" key="1">
    <source>
        <dbReference type="ARBA" id="ARBA00004251"/>
    </source>
</evidence>
<evidence type="ECO:0000259" key="24">
    <source>
        <dbReference type="PROSITE" id="PS50105"/>
    </source>
</evidence>
<dbReference type="Pfam" id="PF00041">
    <property type="entry name" value="fn3"/>
    <property type="match status" value="2"/>
</dbReference>
<dbReference type="Gene3D" id="2.60.40.10">
    <property type="entry name" value="Immunoglobulins"/>
    <property type="match status" value="2"/>
</dbReference>
<dbReference type="PIRSF" id="PIRSF000666">
    <property type="entry name" value="TyrPK_ephrin_receptor"/>
    <property type="match status" value="1"/>
</dbReference>
<evidence type="ECO:0000256" key="16">
    <source>
        <dbReference type="ARBA" id="ARBA00023180"/>
    </source>
</evidence>
<keyword evidence="16" id="KW-0325">Glycoprotein</keyword>
<dbReference type="EMBL" id="NIVC01000083">
    <property type="protein sequence ID" value="PAA91606.1"/>
    <property type="molecule type" value="Genomic_DNA"/>
</dbReference>
<dbReference type="Pfam" id="PF01404">
    <property type="entry name" value="Ephrin_lbd"/>
    <property type="match status" value="1"/>
</dbReference>
<dbReference type="GO" id="GO:0005886">
    <property type="term" value="C:plasma membrane"/>
    <property type="evidence" value="ECO:0007669"/>
    <property type="project" value="UniProtKB-SubCell"/>
</dbReference>
<comment type="subcellular location">
    <subcellularLocation>
        <location evidence="1">Cell membrane</location>
        <topology evidence="1">Single-pass type I membrane protein</topology>
    </subcellularLocation>
</comment>
<dbReference type="SUPFAM" id="SSF56112">
    <property type="entry name" value="Protein kinase-like (PK-like)"/>
    <property type="match status" value="1"/>
</dbReference>
<proteinExistence type="predicted"/>
<evidence type="ECO:0000256" key="21">
    <source>
        <dbReference type="SAM" id="Phobius"/>
    </source>
</evidence>
<keyword evidence="5" id="KW-0808">Transferase</keyword>
<dbReference type="InterPro" id="IPR036116">
    <property type="entry name" value="FN3_sf"/>
</dbReference>
<dbReference type="CDD" id="cd00063">
    <property type="entry name" value="FN3"/>
    <property type="match status" value="2"/>
</dbReference>
<dbReference type="PANTHER" id="PTHR46877">
    <property type="entry name" value="EPH RECEPTOR A5"/>
    <property type="match status" value="1"/>
</dbReference>
<dbReference type="Gene3D" id="2.60.40.1770">
    <property type="entry name" value="ephrin a2 ectodomain"/>
    <property type="match status" value="1"/>
</dbReference>
<protein>
    <recommendedName>
        <fullName evidence="2">receptor protein-tyrosine kinase</fullName>
        <ecNumber evidence="2">2.7.10.1</ecNumber>
    </recommendedName>
</protein>
<dbReference type="PROSITE" id="PS51550">
    <property type="entry name" value="EPH_LBD"/>
    <property type="match status" value="1"/>
</dbReference>
<evidence type="ECO:0000313" key="28">
    <source>
        <dbReference type="Proteomes" id="UP000215902"/>
    </source>
</evidence>
<evidence type="ECO:0000256" key="19">
    <source>
        <dbReference type="PIRSR" id="PIRSR000666-3"/>
    </source>
</evidence>
<dbReference type="InterPro" id="IPR009030">
    <property type="entry name" value="Growth_fac_rcpt_cys_sf"/>
</dbReference>
<evidence type="ECO:0000259" key="26">
    <source>
        <dbReference type="PROSITE" id="PS51550"/>
    </source>
</evidence>
<dbReference type="FunFam" id="1.10.510.10:FF:000268">
    <property type="entry name" value="Receptor protein-tyrosine kinase"/>
    <property type="match status" value="1"/>
</dbReference>
<dbReference type="GO" id="GO:0007411">
    <property type="term" value="P:axon guidance"/>
    <property type="evidence" value="ECO:0007669"/>
    <property type="project" value="TreeGrafter"/>
</dbReference>
<dbReference type="Gene3D" id="2.10.50.10">
    <property type="entry name" value="Tumor Necrosis Factor Receptor, subunit A, domain 2"/>
    <property type="match status" value="1"/>
</dbReference>
<dbReference type="InterPro" id="IPR013783">
    <property type="entry name" value="Ig-like_fold"/>
</dbReference>
<keyword evidence="19" id="KW-1015">Disulfide bond</keyword>
<dbReference type="GO" id="GO:0005524">
    <property type="term" value="F:ATP binding"/>
    <property type="evidence" value="ECO:0007669"/>
    <property type="project" value="UniProtKB-UniRule"/>
</dbReference>
<keyword evidence="13 21" id="KW-0472">Membrane</keyword>
<feature type="transmembrane region" description="Helical" evidence="21">
    <location>
        <begin position="573"/>
        <end position="594"/>
    </location>
</feature>
<evidence type="ECO:0000256" key="15">
    <source>
        <dbReference type="ARBA" id="ARBA00023170"/>
    </source>
</evidence>
<dbReference type="InterPro" id="IPR001090">
    <property type="entry name" value="Ephrin_rcpt_lig-bd_dom"/>
</dbReference>
<dbReference type="Pfam" id="PF14575">
    <property type="entry name" value="EphA2_TM"/>
    <property type="match status" value="1"/>
</dbReference>
<dbReference type="GO" id="GO:0005005">
    <property type="term" value="F:transmembrane-ephrin receptor activity"/>
    <property type="evidence" value="ECO:0007669"/>
    <property type="project" value="TreeGrafter"/>
</dbReference>
<evidence type="ECO:0000256" key="13">
    <source>
        <dbReference type="ARBA" id="ARBA00023136"/>
    </source>
</evidence>
<dbReference type="SMART" id="SM01411">
    <property type="entry name" value="Ephrin_rec_like"/>
    <property type="match status" value="1"/>
</dbReference>
<dbReference type="PROSITE" id="PS50011">
    <property type="entry name" value="PROTEIN_KINASE_DOM"/>
    <property type="match status" value="1"/>
</dbReference>
<evidence type="ECO:0000256" key="4">
    <source>
        <dbReference type="ARBA" id="ARBA00022553"/>
    </source>
</evidence>
<evidence type="ECO:0000256" key="3">
    <source>
        <dbReference type="ARBA" id="ARBA00022475"/>
    </source>
</evidence>
<dbReference type="OrthoDB" id="4062651at2759"/>
<keyword evidence="4" id="KW-0597">Phosphoprotein</keyword>
<keyword evidence="15" id="KW-0675">Receptor</keyword>
<evidence type="ECO:0000259" key="25">
    <source>
        <dbReference type="PROSITE" id="PS50853"/>
    </source>
</evidence>
<dbReference type="SUPFAM" id="SSF47769">
    <property type="entry name" value="SAM/Pointed domain"/>
    <property type="match status" value="1"/>
</dbReference>
<dbReference type="InterPro" id="IPR050449">
    <property type="entry name" value="Ephrin_rcpt_TKs"/>
</dbReference>
<feature type="domain" description="Fibronectin type-III" evidence="25">
    <location>
        <begin position="347"/>
        <end position="449"/>
    </location>
</feature>
<dbReference type="InterPro" id="IPR003961">
    <property type="entry name" value="FN3_dom"/>
</dbReference>
<dbReference type="SUPFAM" id="SSF49265">
    <property type="entry name" value="Fibronectin type III"/>
    <property type="match status" value="1"/>
</dbReference>
<feature type="domain" description="Fibronectin type-III" evidence="25">
    <location>
        <begin position="453"/>
        <end position="545"/>
    </location>
</feature>
<feature type="disulfide bond" evidence="19">
    <location>
        <begin position="79"/>
        <end position="202"/>
    </location>
</feature>
<dbReference type="PROSITE" id="PS00107">
    <property type="entry name" value="PROTEIN_KINASE_ATP"/>
    <property type="match status" value="1"/>
</dbReference>
<keyword evidence="12 21" id="KW-1133">Transmembrane helix</keyword>
<dbReference type="EC" id="2.7.10.1" evidence="2"/>
<dbReference type="Pfam" id="PF07714">
    <property type="entry name" value="PK_Tyr_Ser-Thr"/>
    <property type="match status" value="1"/>
</dbReference>
<evidence type="ECO:0000256" key="9">
    <source>
        <dbReference type="ARBA" id="ARBA00022741"/>
    </source>
</evidence>
<dbReference type="InterPro" id="IPR016257">
    <property type="entry name" value="Tyr_kinase_ephrin_rcpt"/>
</dbReference>
<dbReference type="InterPro" id="IPR001245">
    <property type="entry name" value="Ser-Thr/Tyr_kinase_cat_dom"/>
</dbReference>
<evidence type="ECO:0000256" key="18">
    <source>
        <dbReference type="PIRSR" id="PIRSR000666-2"/>
    </source>
</evidence>
<evidence type="ECO:0000256" key="12">
    <source>
        <dbReference type="ARBA" id="ARBA00022989"/>
    </source>
</evidence>
<dbReference type="SMART" id="SM00615">
    <property type="entry name" value="EPH_lbd"/>
    <property type="match status" value="1"/>
</dbReference>
<evidence type="ECO:0000256" key="2">
    <source>
        <dbReference type="ARBA" id="ARBA00011902"/>
    </source>
</evidence>
<evidence type="ECO:0000256" key="5">
    <source>
        <dbReference type="ARBA" id="ARBA00022679"/>
    </source>
</evidence>
<feature type="binding site" evidence="18 20">
    <location>
        <position position="709"/>
    </location>
    <ligand>
        <name>ATP</name>
        <dbReference type="ChEBI" id="CHEBI:30616"/>
    </ligand>
</feature>
<evidence type="ECO:0000259" key="23">
    <source>
        <dbReference type="PROSITE" id="PS50011"/>
    </source>
</evidence>
<dbReference type="CDD" id="cd05033">
    <property type="entry name" value="PTKc_EphR"/>
    <property type="match status" value="1"/>
</dbReference>
<dbReference type="STRING" id="282301.A0A267GZZ8"/>
<keyword evidence="6 21" id="KW-0812">Transmembrane</keyword>
<evidence type="ECO:0000256" key="14">
    <source>
        <dbReference type="ARBA" id="ARBA00023137"/>
    </source>
</evidence>
<keyword evidence="8" id="KW-0677">Repeat</keyword>
<reference evidence="27 28" key="1">
    <citation type="submission" date="2017-06" db="EMBL/GenBank/DDBJ databases">
        <title>A platform for efficient transgenesis in Macrostomum lignano, a flatworm model organism for stem cell research.</title>
        <authorList>
            <person name="Berezikov E."/>
        </authorList>
    </citation>
    <scope>NUCLEOTIDE SEQUENCE [LARGE SCALE GENOMIC DNA]</scope>
    <source>
        <strain evidence="27">DV1</strain>
        <tissue evidence="27">Whole organism</tissue>
    </source>
</reference>
<evidence type="ECO:0000256" key="10">
    <source>
        <dbReference type="ARBA" id="ARBA00022777"/>
    </source>
</evidence>
<evidence type="ECO:0000256" key="11">
    <source>
        <dbReference type="ARBA" id="ARBA00022840"/>
    </source>
</evidence>
<keyword evidence="10" id="KW-0418">Kinase</keyword>
<evidence type="ECO:0000256" key="17">
    <source>
        <dbReference type="PIRSR" id="PIRSR000666-1"/>
    </source>
</evidence>
<dbReference type="SMART" id="SM00060">
    <property type="entry name" value="FN3"/>
    <property type="match status" value="2"/>
</dbReference>
<dbReference type="PROSITE" id="PS50853">
    <property type="entry name" value="FN3"/>
    <property type="match status" value="2"/>
</dbReference>
<feature type="active site" description="Proton acceptor" evidence="17">
    <location>
        <position position="802"/>
    </location>
</feature>
<feature type="signal peptide" evidence="22">
    <location>
        <begin position="1"/>
        <end position="24"/>
    </location>
</feature>